<keyword evidence="2" id="KW-1185">Reference proteome</keyword>
<reference evidence="1" key="1">
    <citation type="submission" date="2023-04" db="EMBL/GenBank/DDBJ databases">
        <title>Black Yeasts Isolated from many extreme environments.</title>
        <authorList>
            <person name="Coleine C."/>
            <person name="Stajich J.E."/>
            <person name="Selbmann L."/>
        </authorList>
    </citation>
    <scope>NUCLEOTIDE SEQUENCE</scope>
    <source>
        <strain evidence="1">CCFEE 5312</strain>
    </source>
</reference>
<dbReference type="InterPro" id="IPR016024">
    <property type="entry name" value="ARM-type_fold"/>
</dbReference>
<dbReference type="EMBL" id="JAWDJX010000034">
    <property type="protein sequence ID" value="KAK3050134.1"/>
    <property type="molecule type" value="Genomic_DNA"/>
</dbReference>
<dbReference type="InterPro" id="IPR011989">
    <property type="entry name" value="ARM-like"/>
</dbReference>
<dbReference type="Gene3D" id="1.25.10.10">
    <property type="entry name" value="Leucine-rich Repeat Variant"/>
    <property type="match status" value="1"/>
</dbReference>
<protein>
    <submittedName>
        <fullName evidence="1">Uncharacterized protein</fullName>
    </submittedName>
</protein>
<comment type="caution">
    <text evidence="1">The sequence shown here is derived from an EMBL/GenBank/DDBJ whole genome shotgun (WGS) entry which is preliminary data.</text>
</comment>
<dbReference type="Proteomes" id="UP001271007">
    <property type="component" value="Unassembled WGS sequence"/>
</dbReference>
<accession>A0AAJ0DH45</accession>
<evidence type="ECO:0000313" key="2">
    <source>
        <dbReference type="Proteomes" id="UP001271007"/>
    </source>
</evidence>
<dbReference type="PANTHER" id="PTHR10957">
    <property type="entry name" value="RAP1 GTPASE-GDP DISSOCIATION STIMULATOR 1"/>
    <property type="match status" value="1"/>
</dbReference>
<sequence length="464" mass="51431">MTPSSSAGDLDLGDLEKALITISSGPTLPLNETVQSLRLLADASRHDEEIRKRLGETKSLQGLTAIVGYGNDNPHEVVDAALRCIGNACIDNDTARENVTAIGFEWAERRLKCGFYGELATADLTIKALYNICLDYEPAQQQCFRDDIHAGLVFLCEAHPDSELEAYPLLFQLLFWICSHREALKDAAPLDGHGTHESAIVTTLLRLPAMYKELLEPDEWAMLYETCLVYLRDTEVQQGVVQRNEASEVWKLLVCNEEFVDPYPQARDVEDVKLLIPISTSLIWILSDVAALPEFAKHNTVRSSWIESNVVQWIEVGPGSSNNRLYTAACQVLGNVLWATKAPEDFSYLVDERGLHDALLRNMNRLDAELLHASAGVVLQLARPSVELRERIASSKWAEVMLEHLCRHENPQIQQDGMRLLRALGQTNAAIQTRFAELAREVVANASAGAEAADADTSMAETPG</sequence>
<proteinExistence type="predicted"/>
<dbReference type="GO" id="GO:0005085">
    <property type="term" value="F:guanyl-nucleotide exchange factor activity"/>
    <property type="evidence" value="ECO:0007669"/>
    <property type="project" value="InterPro"/>
</dbReference>
<organism evidence="1 2">
    <name type="scientific">Extremus antarcticus</name>
    <dbReference type="NCBI Taxonomy" id="702011"/>
    <lineage>
        <taxon>Eukaryota</taxon>
        <taxon>Fungi</taxon>
        <taxon>Dikarya</taxon>
        <taxon>Ascomycota</taxon>
        <taxon>Pezizomycotina</taxon>
        <taxon>Dothideomycetes</taxon>
        <taxon>Dothideomycetidae</taxon>
        <taxon>Mycosphaerellales</taxon>
        <taxon>Extremaceae</taxon>
        <taxon>Extremus</taxon>
    </lineage>
</organism>
<dbReference type="SUPFAM" id="SSF48371">
    <property type="entry name" value="ARM repeat"/>
    <property type="match status" value="1"/>
</dbReference>
<dbReference type="AlphaFoldDB" id="A0AAJ0DH45"/>
<gene>
    <name evidence="1" type="ORF">LTR09_008523</name>
</gene>
<evidence type="ECO:0000313" key="1">
    <source>
        <dbReference type="EMBL" id="KAK3050134.1"/>
    </source>
</evidence>
<name>A0AAJ0DH45_9PEZI</name>
<dbReference type="InterPro" id="IPR040144">
    <property type="entry name" value="RAP1GDS1"/>
</dbReference>